<organism evidence="1 2">
    <name type="scientific">Glossina pallidipes</name>
    <name type="common">Tsetse fly</name>
    <dbReference type="NCBI Taxonomy" id="7398"/>
    <lineage>
        <taxon>Eukaryota</taxon>
        <taxon>Metazoa</taxon>
        <taxon>Ecdysozoa</taxon>
        <taxon>Arthropoda</taxon>
        <taxon>Hexapoda</taxon>
        <taxon>Insecta</taxon>
        <taxon>Pterygota</taxon>
        <taxon>Neoptera</taxon>
        <taxon>Endopterygota</taxon>
        <taxon>Diptera</taxon>
        <taxon>Brachycera</taxon>
        <taxon>Muscomorpha</taxon>
        <taxon>Hippoboscoidea</taxon>
        <taxon>Glossinidae</taxon>
        <taxon>Glossina</taxon>
    </lineage>
</organism>
<reference evidence="2" key="1">
    <citation type="submission" date="2014-03" db="EMBL/GenBank/DDBJ databases">
        <authorList>
            <person name="Aksoy S."/>
            <person name="Warren W."/>
            <person name="Wilson R.K."/>
        </authorList>
    </citation>
    <scope>NUCLEOTIDE SEQUENCE [LARGE SCALE GENOMIC DNA]</scope>
    <source>
        <strain evidence="2">IAEA</strain>
    </source>
</reference>
<dbReference type="VEuPathDB" id="VectorBase:GPAI002001"/>
<evidence type="ECO:0000313" key="2">
    <source>
        <dbReference type="Proteomes" id="UP000092445"/>
    </source>
</evidence>
<protein>
    <submittedName>
        <fullName evidence="1">Uncharacterized protein</fullName>
    </submittedName>
</protein>
<dbReference type="AlphaFoldDB" id="A0A1A9Z2S8"/>
<dbReference type="EnsemblMetazoa" id="GPAI002001-RA">
    <property type="protein sequence ID" value="GPAI002001-PA"/>
    <property type="gene ID" value="GPAI002001"/>
</dbReference>
<proteinExistence type="predicted"/>
<sequence>MSRFDDYGDRTTSFVCIERLKIARTVKLLLTIKLLVVHSVINSPFDDSISYVLSGGDKMCEHVNTRRKPLYGNLGLKINAMLTNNKLLGPLPLIARVVARLDRVKVFNFKVIYLDFVRIFVWSKNTKVLKDRSRIEI</sequence>
<reference evidence="1" key="2">
    <citation type="submission" date="2020-05" db="UniProtKB">
        <authorList>
            <consortium name="EnsemblMetazoa"/>
        </authorList>
    </citation>
    <scope>IDENTIFICATION</scope>
    <source>
        <strain evidence="1">IAEA</strain>
    </source>
</reference>
<accession>A0A1A9Z2S8</accession>
<dbReference type="Proteomes" id="UP000092445">
    <property type="component" value="Unassembled WGS sequence"/>
</dbReference>
<evidence type="ECO:0000313" key="1">
    <source>
        <dbReference type="EnsemblMetazoa" id="GPAI002001-PA"/>
    </source>
</evidence>
<keyword evidence="2" id="KW-1185">Reference proteome</keyword>
<name>A0A1A9Z2S8_GLOPL</name>